<sequence>MSEHAPIAGLTGWTRAPFVAGEITHEVFERGSGPGIVLLPEIPGMTPEVMGFADHLVENGFTVVIPSLFGDPGRPASPGYLAQSVAKVCVSTEFRAFATGAHRPVADYVRALATDLAARTPGPGVGVIGMCFTGGFALAAAASESVLASVVSQPAAPFPLGRARRLDPVMSPDELDRVAARAAAGSVCALGLRFSEDQTVPRERFATIAAALGDAFEVIELDSSPGNPGGFSRGAHSVLTGEVRERPGHPAAEARARTVAFLRERLALPAA</sequence>
<dbReference type="Gene3D" id="3.40.50.1820">
    <property type="entry name" value="alpha/beta hydrolase"/>
    <property type="match status" value="1"/>
</dbReference>
<evidence type="ECO:0000259" key="1">
    <source>
        <dbReference type="Pfam" id="PF01738"/>
    </source>
</evidence>
<dbReference type="PANTHER" id="PTHR46623:SF6">
    <property type="entry name" value="ALPHA_BETA-HYDROLASES SUPERFAMILY PROTEIN"/>
    <property type="match status" value="1"/>
</dbReference>
<keyword evidence="2" id="KW-0378">Hydrolase</keyword>
<protein>
    <submittedName>
        <fullName evidence="2">Dienelactone hydrolase</fullName>
    </submittedName>
</protein>
<dbReference type="PANTHER" id="PTHR46623">
    <property type="entry name" value="CARBOXYMETHYLENEBUTENOLIDASE-RELATED"/>
    <property type="match status" value="1"/>
</dbReference>
<feature type="domain" description="Dienelactone hydrolase" evidence="1">
    <location>
        <begin position="33"/>
        <end position="240"/>
    </location>
</feature>
<gene>
    <name evidence="2" type="ORF">D9V34_16070</name>
</gene>
<accession>A0A3L7AHZ7</accession>
<reference evidence="2 3" key="1">
    <citation type="submission" date="2018-10" db="EMBL/GenBank/DDBJ databases">
        <authorList>
            <person name="Li J."/>
        </authorList>
    </citation>
    <scope>NUCLEOTIDE SEQUENCE [LARGE SCALE GENOMIC DNA]</scope>
    <source>
        <strain evidence="2 3">JCM 11654</strain>
    </source>
</reference>
<dbReference type="Proteomes" id="UP000269438">
    <property type="component" value="Unassembled WGS sequence"/>
</dbReference>
<dbReference type="InterPro" id="IPR002925">
    <property type="entry name" value="Dienelactn_hydro"/>
</dbReference>
<name>A0A3L7AHZ7_9MICO</name>
<keyword evidence="3" id="KW-1185">Reference proteome</keyword>
<evidence type="ECO:0000313" key="2">
    <source>
        <dbReference type="EMBL" id="RLP79308.1"/>
    </source>
</evidence>
<dbReference type="Pfam" id="PF01738">
    <property type="entry name" value="DLH"/>
    <property type="match status" value="1"/>
</dbReference>
<dbReference type="InterPro" id="IPR029058">
    <property type="entry name" value="AB_hydrolase_fold"/>
</dbReference>
<evidence type="ECO:0000313" key="3">
    <source>
        <dbReference type="Proteomes" id="UP000269438"/>
    </source>
</evidence>
<organism evidence="2 3">
    <name type="scientific">Mycetocola lacteus</name>
    <dbReference type="NCBI Taxonomy" id="76637"/>
    <lineage>
        <taxon>Bacteria</taxon>
        <taxon>Bacillati</taxon>
        <taxon>Actinomycetota</taxon>
        <taxon>Actinomycetes</taxon>
        <taxon>Micrococcales</taxon>
        <taxon>Microbacteriaceae</taxon>
        <taxon>Mycetocola</taxon>
    </lineage>
</organism>
<dbReference type="SUPFAM" id="SSF53474">
    <property type="entry name" value="alpha/beta-Hydrolases"/>
    <property type="match status" value="1"/>
</dbReference>
<dbReference type="InterPro" id="IPR051049">
    <property type="entry name" value="Dienelactone_hydrolase-like"/>
</dbReference>
<dbReference type="AlphaFoldDB" id="A0A3L7AHZ7"/>
<comment type="caution">
    <text evidence="2">The sequence shown here is derived from an EMBL/GenBank/DDBJ whole genome shotgun (WGS) entry which is preliminary data.</text>
</comment>
<dbReference type="RefSeq" id="WP_121689473.1">
    <property type="nucleotide sequence ID" value="NZ_RCUY01000015.1"/>
</dbReference>
<dbReference type="GO" id="GO:0016787">
    <property type="term" value="F:hydrolase activity"/>
    <property type="evidence" value="ECO:0007669"/>
    <property type="project" value="UniProtKB-KW"/>
</dbReference>
<dbReference type="EMBL" id="RCUY01000015">
    <property type="protein sequence ID" value="RLP79308.1"/>
    <property type="molecule type" value="Genomic_DNA"/>
</dbReference>
<proteinExistence type="predicted"/>
<dbReference type="OrthoDB" id="3208682at2"/>